<dbReference type="GO" id="GO:0009279">
    <property type="term" value="C:cell outer membrane"/>
    <property type="evidence" value="ECO:0007669"/>
    <property type="project" value="UniProtKB-SubCell"/>
</dbReference>
<organism evidence="8">
    <name type="scientific">uncultured bacterium F42-01</name>
    <dbReference type="NCBI Taxonomy" id="1191438"/>
    <lineage>
        <taxon>Bacteria</taxon>
        <taxon>environmental samples</taxon>
    </lineage>
</organism>
<evidence type="ECO:0000256" key="6">
    <source>
        <dbReference type="ARBA" id="ARBA00023136"/>
    </source>
</evidence>
<name>I3VIL3_9BACT</name>
<comment type="similarity">
    <text evidence="2">Belongs to the outer membrane factor (OMF) (TC 1.B.17) family.</text>
</comment>
<keyword evidence="7" id="KW-0998">Cell outer membrane</keyword>
<protein>
    <submittedName>
        <fullName evidence="8">Outer membrane efflux protein</fullName>
    </submittedName>
</protein>
<keyword evidence="4" id="KW-1134">Transmembrane beta strand</keyword>
<dbReference type="EMBL" id="JQ970526">
    <property type="protein sequence ID" value="AFK79219.1"/>
    <property type="molecule type" value="Genomic_DNA"/>
</dbReference>
<dbReference type="Gene3D" id="1.20.1600.10">
    <property type="entry name" value="Outer membrane efflux proteins (OEP)"/>
    <property type="match status" value="1"/>
</dbReference>
<accession>I3VIL3</accession>
<reference evidence="8" key="1">
    <citation type="submission" date="2012-04" db="EMBL/GenBank/DDBJ databases">
        <title>Characterization of mineral phosphate solubilization trait from soil metagenome.</title>
        <authorList>
            <person name="Chhabra S."/>
            <person name="Brazil D."/>
            <person name="Morrissey J."/>
            <person name="Burke J."/>
            <person name="O'Gara F."/>
            <person name="Dowling D."/>
        </authorList>
    </citation>
    <scope>NUCLEOTIDE SEQUENCE</scope>
</reference>
<dbReference type="SUPFAM" id="SSF56954">
    <property type="entry name" value="Outer membrane efflux proteins (OEP)"/>
    <property type="match status" value="1"/>
</dbReference>
<evidence type="ECO:0000256" key="1">
    <source>
        <dbReference type="ARBA" id="ARBA00004442"/>
    </source>
</evidence>
<dbReference type="InterPro" id="IPR003423">
    <property type="entry name" value="OMP_efflux"/>
</dbReference>
<keyword evidence="5" id="KW-0812">Transmembrane</keyword>
<dbReference type="AlphaFoldDB" id="I3VIL3"/>
<dbReference type="GO" id="GO:0015562">
    <property type="term" value="F:efflux transmembrane transporter activity"/>
    <property type="evidence" value="ECO:0007669"/>
    <property type="project" value="InterPro"/>
</dbReference>
<keyword evidence="6" id="KW-0472">Membrane</keyword>
<proteinExistence type="inferred from homology"/>
<dbReference type="Gene3D" id="3.40.50.2300">
    <property type="match status" value="2"/>
</dbReference>
<dbReference type="InterPro" id="IPR051906">
    <property type="entry name" value="TolC-like"/>
</dbReference>
<keyword evidence="3" id="KW-0813">Transport</keyword>
<dbReference type="PANTHER" id="PTHR30026:SF20">
    <property type="entry name" value="OUTER MEMBRANE PROTEIN TOLC"/>
    <property type="match status" value="1"/>
</dbReference>
<dbReference type="Pfam" id="PF02321">
    <property type="entry name" value="OEP"/>
    <property type="match status" value="1"/>
</dbReference>
<evidence type="ECO:0000256" key="5">
    <source>
        <dbReference type="ARBA" id="ARBA00022692"/>
    </source>
</evidence>
<evidence type="ECO:0000256" key="3">
    <source>
        <dbReference type="ARBA" id="ARBA00022448"/>
    </source>
</evidence>
<sequence length="796" mass="86773">MPTSRSAIYAASLLVAWLLLPAQRIVAAPRVVHIGFVVDGPWERNTEVMEQMRAEMRALVRDQFDLRFPDDKVVVGDWTLPTVEAALRRLVADPEVDLVVALGILSSDRACRGAAPTKPIIAPAVIDAKAQGMPSRDGTSGVHNLTYLSVPTALERDLRTFHDLVSFRHLGVFANQNVTTALPVLRDSVLAAASRVGVEARFLPMGTSAEQTLAHLPAEIDAIYLMPLLQLSAAAWDSLVAGLTARRLPTFSSFGEKEVQRGVLAGISPDIFPQMARRLAVTVQRILSGEDAGKLPTGIVIGERLMINARTARAIGWYPSWAGLSEAEVFGEAEPRGQTLTLVASMQEALLANLDLAAAVAQTRAGAAQVVSARSVLLPQADASLLGAQIDADRAGASFGSQAERSLVGTLQGSQLLFSEPDLARWSSERSLQRARERDLDQTRLDTAGAAGAAHLDVLRAKTLERIRKENLQLTRRHLETARLLESVGTTGRSDVYRWESELATNRKEAIEANAARNLAEIELNRILHRPAEEPFIAAETDLEDPEVARSLAPSLPYFDDKISFSVLRAFLVEEGLSTSPELQSFDAAIAASRRQLQSATRAFFLPQLSFQASWSSAWSKDGAGSEPAFVVPGVPQTDDIDWSLGLLAAYPLSRGGGRFAVRAQAREELSSLELQRQSAAERIEQRIRAAVHRAGASYAGMREARSAAEWAQRNLDLVTDGYARGATSFINLLDAQNAHVVSEQSAANAVYDFLDDWLEVQRAIGRFDFTRSDSERESFRQRLEEFVARAGARRP</sequence>
<evidence type="ECO:0000256" key="2">
    <source>
        <dbReference type="ARBA" id="ARBA00007613"/>
    </source>
</evidence>
<evidence type="ECO:0000256" key="4">
    <source>
        <dbReference type="ARBA" id="ARBA00022452"/>
    </source>
</evidence>
<dbReference type="PANTHER" id="PTHR30026">
    <property type="entry name" value="OUTER MEMBRANE PROTEIN TOLC"/>
    <property type="match status" value="1"/>
</dbReference>
<comment type="subcellular location">
    <subcellularLocation>
        <location evidence="1">Cell outer membrane</location>
    </subcellularLocation>
</comment>
<dbReference type="GO" id="GO:0015288">
    <property type="term" value="F:porin activity"/>
    <property type="evidence" value="ECO:0007669"/>
    <property type="project" value="TreeGrafter"/>
</dbReference>
<dbReference type="GO" id="GO:1990281">
    <property type="term" value="C:efflux pump complex"/>
    <property type="evidence" value="ECO:0007669"/>
    <property type="project" value="TreeGrafter"/>
</dbReference>
<evidence type="ECO:0000313" key="8">
    <source>
        <dbReference type="EMBL" id="AFK79219.1"/>
    </source>
</evidence>
<evidence type="ECO:0000256" key="7">
    <source>
        <dbReference type="ARBA" id="ARBA00023237"/>
    </source>
</evidence>